<keyword evidence="2" id="KW-0680">Restriction system</keyword>
<evidence type="ECO:0000256" key="2">
    <source>
        <dbReference type="ARBA" id="ARBA00022747"/>
    </source>
</evidence>
<comment type="similarity">
    <text evidence="1">Belongs to the type-I restriction system S methylase family.</text>
</comment>
<dbReference type="SUPFAM" id="SSF116734">
    <property type="entry name" value="DNA methylase specificity domain"/>
    <property type="match status" value="2"/>
</dbReference>
<dbReference type="Gene3D" id="3.90.220.20">
    <property type="entry name" value="DNA methylase specificity domains"/>
    <property type="match status" value="2"/>
</dbReference>
<dbReference type="InterPro" id="IPR000055">
    <property type="entry name" value="Restrct_endonuc_typeI_TRD"/>
</dbReference>
<evidence type="ECO:0000313" key="6">
    <source>
        <dbReference type="Proteomes" id="UP000237923"/>
    </source>
</evidence>
<dbReference type="GO" id="GO:0009307">
    <property type="term" value="P:DNA restriction-modification system"/>
    <property type="evidence" value="ECO:0007669"/>
    <property type="project" value="UniProtKB-KW"/>
</dbReference>
<evidence type="ECO:0000256" key="1">
    <source>
        <dbReference type="ARBA" id="ARBA00010923"/>
    </source>
</evidence>
<dbReference type="EMBL" id="OKQU01000001">
    <property type="protein sequence ID" value="SPE06310.1"/>
    <property type="molecule type" value="Genomic_DNA"/>
</dbReference>
<evidence type="ECO:0000313" key="5">
    <source>
        <dbReference type="EMBL" id="SPE06310.1"/>
    </source>
</evidence>
<reference evidence="5 6" key="1">
    <citation type="submission" date="2018-02" db="EMBL/GenBank/DDBJ databases">
        <authorList>
            <person name="Cohen D.B."/>
            <person name="Kent A.D."/>
        </authorList>
    </citation>
    <scope>NUCLEOTIDE SEQUENCE [LARGE SCALE GENOMIC DNA]</scope>
    <source>
        <strain evidence="5 6">CECT 9216</strain>
    </source>
</reference>
<feature type="domain" description="Type I restriction modification DNA specificity" evidence="4">
    <location>
        <begin position="171"/>
        <end position="330"/>
    </location>
</feature>
<protein>
    <submittedName>
        <fullName evidence="5">Type I restriction modification DNA specificity domain protein</fullName>
    </submittedName>
</protein>
<proteinExistence type="inferred from homology"/>
<name>A0A2N9K7G5_9LACO</name>
<dbReference type="InterPro" id="IPR052021">
    <property type="entry name" value="Type-I_RS_S_subunit"/>
</dbReference>
<dbReference type="GO" id="GO:0003677">
    <property type="term" value="F:DNA binding"/>
    <property type="evidence" value="ECO:0007669"/>
    <property type="project" value="UniProtKB-KW"/>
</dbReference>
<gene>
    <name evidence="5" type="ORF">LES9216_00200</name>
</gene>
<dbReference type="Proteomes" id="UP000237923">
    <property type="component" value="Unassembled WGS sequence"/>
</dbReference>
<dbReference type="PANTHER" id="PTHR30408:SF12">
    <property type="entry name" value="TYPE I RESTRICTION ENZYME MJAVIII SPECIFICITY SUBUNIT"/>
    <property type="match status" value="1"/>
</dbReference>
<dbReference type="PANTHER" id="PTHR30408">
    <property type="entry name" value="TYPE-1 RESTRICTION ENZYME ECOKI SPECIFICITY PROTEIN"/>
    <property type="match status" value="1"/>
</dbReference>
<dbReference type="AlphaFoldDB" id="A0A2N9K7G5"/>
<dbReference type="InterPro" id="IPR044946">
    <property type="entry name" value="Restrct_endonuc_typeI_TRD_sf"/>
</dbReference>
<evidence type="ECO:0000256" key="3">
    <source>
        <dbReference type="ARBA" id="ARBA00023125"/>
    </source>
</evidence>
<keyword evidence="3" id="KW-0238">DNA-binding</keyword>
<accession>A0A2N9K7G5</accession>
<evidence type="ECO:0000259" key="4">
    <source>
        <dbReference type="Pfam" id="PF01420"/>
    </source>
</evidence>
<organism evidence="5 6">
    <name type="scientific">Leuconostoc suionicum</name>
    <dbReference type="NCBI Taxonomy" id="1511761"/>
    <lineage>
        <taxon>Bacteria</taxon>
        <taxon>Bacillati</taxon>
        <taxon>Bacillota</taxon>
        <taxon>Bacilli</taxon>
        <taxon>Lactobacillales</taxon>
        <taxon>Lactobacillaceae</taxon>
        <taxon>Leuconostoc</taxon>
    </lineage>
</organism>
<feature type="domain" description="Type I restriction modification DNA specificity" evidence="4">
    <location>
        <begin position="12"/>
        <end position="150"/>
    </location>
</feature>
<dbReference type="CDD" id="cd16961">
    <property type="entry name" value="RMtype1_S_TRD-CR_like"/>
    <property type="match status" value="1"/>
</dbReference>
<dbReference type="Pfam" id="PF01420">
    <property type="entry name" value="Methylase_S"/>
    <property type="match status" value="2"/>
</dbReference>
<sequence length="352" mass="39988">MVKFGSIVDVNQPNVPYVTNGKPSDFTSQLLQNGDVIVADTAEDETTGKAIEVTGITDNYAVSGLHTMVARPNVEFARKYLGYYLNSPSYHNALLPLMQGIKVLSLSKANIAKTVVRFPKDVKEQANIGIFFKQLDNLITQNERKIDLLKQLKQAYLQKIFSQELRFAGFNDDWEERKIVDLFEERSERSPHGQMISITMGSGVVLASSLDRKDNSSFDKSNYKVVRKNDIAYNSMRMWQGASGVSPYNGIVSPAYTIITPKDNVDSGFFAIQFKMAKSLKTFQKYSQGLTSDTWNLKYPALSSIPMITPNFTEQKKINHFFGIFDDLIDKYEKKVLLLKRKKRSYLQKMFV</sequence>